<evidence type="ECO:0000313" key="3">
    <source>
        <dbReference type="Proteomes" id="UP001107558"/>
    </source>
</evidence>
<feature type="compositionally biased region" description="Basic and acidic residues" evidence="1">
    <location>
        <begin position="227"/>
        <end position="252"/>
    </location>
</feature>
<dbReference type="EMBL" id="JADBJN010000002">
    <property type="protein sequence ID" value="KAG5676463.1"/>
    <property type="molecule type" value="Genomic_DNA"/>
</dbReference>
<proteinExistence type="predicted"/>
<dbReference type="Proteomes" id="UP001107558">
    <property type="component" value="Chromosome 2"/>
</dbReference>
<accession>A0A9J6C374</accession>
<dbReference type="AlphaFoldDB" id="A0A9J6C374"/>
<comment type="caution">
    <text evidence="2">The sequence shown here is derived from an EMBL/GenBank/DDBJ whole genome shotgun (WGS) entry which is preliminary data.</text>
</comment>
<feature type="region of interest" description="Disordered" evidence="1">
    <location>
        <begin position="30"/>
        <end position="80"/>
    </location>
</feature>
<name>A0A9J6C374_POLVA</name>
<organism evidence="2 3">
    <name type="scientific">Polypedilum vanderplanki</name>
    <name type="common">Sleeping chironomid midge</name>
    <dbReference type="NCBI Taxonomy" id="319348"/>
    <lineage>
        <taxon>Eukaryota</taxon>
        <taxon>Metazoa</taxon>
        <taxon>Ecdysozoa</taxon>
        <taxon>Arthropoda</taxon>
        <taxon>Hexapoda</taxon>
        <taxon>Insecta</taxon>
        <taxon>Pterygota</taxon>
        <taxon>Neoptera</taxon>
        <taxon>Endopterygota</taxon>
        <taxon>Diptera</taxon>
        <taxon>Nematocera</taxon>
        <taxon>Chironomoidea</taxon>
        <taxon>Chironomidae</taxon>
        <taxon>Chironominae</taxon>
        <taxon>Polypedilum</taxon>
        <taxon>Polypedilum</taxon>
    </lineage>
</organism>
<gene>
    <name evidence="2" type="ORF">PVAND_006295</name>
</gene>
<feature type="compositionally biased region" description="Polar residues" evidence="1">
    <location>
        <begin position="30"/>
        <end position="44"/>
    </location>
</feature>
<keyword evidence="3" id="KW-1185">Reference proteome</keyword>
<feature type="region of interest" description="Disordered" evidence="1">
    <location>
        <begin position="190"/>
        <end position="299"/>
    </location>
</feature>
<feature type="compositionally biased region" description="Basic and acidic residues" evidence="1">
    <location>
        <begin position="50"/>
        <end position="80"/>
    </location>
</feature>
<evidence type="ECO:0000256" key="1">
    <source>
        <dbReference type="SAM" id="MobiDB-lite"/>
    </source>
</evidence>
<reference evidence="2" key="1">
    <citation type="submission" date="2021-03" db="EMBL/GenBank/DDBJ databases">
        <title>Chromosome level genome of the anhydrobiotic midge Polypedilum vanderplanki.</title>
        <authorList>
            <person name="Yoshida Y."/>
            <person name="Kikawada T."/>
            <person name="Gusev O."/>
        </authorList>
    </citation>
    <scope>NUCLEOTIDE SEQUENCE</scope>
    <source>
        <strain evidence="2">NIAS01</strain>
        <tissue evidence="2">Whole body or cell culture</tissue>
    </source>
</reference>
<evidence type="ECO:0000313" key="2">
    <source>
        <dbReference type="EMBL" id="KAG5676463.1"/>
    </source>
</evidence>
<protein>
    <submittedName>
        <fullName evidence="2">Uncharacterized protein</fullName>
    </submittedName>
</protein>
<sequence>MNDLSPFLPPECHEETYKFMDSDDDEIKFVSNSSNIEKGNSSLTNKRKRNETNDEEQKKKSNEKPKDTSNRKKANEKVVNKKIINLKDKMLPFISSPSGFGSNDFWRRRLDQHLKELTKMTPEELKRRAEIQDMAHAEADRVSRLFEQSNEVEQPRNPNCKVAWPDDPLVTKEYLMRFDKMLPTKKEINARKEAAKKNGPSTSGEKPKRGRPKKDDEIGRKYSPIKEQLKRKEERERELLKKKEESKNEQSKEGNLPTLFDNLVKKNSPIKEPAKKDLSKNEMLNKNSPKKELPKINSPKDNLFKKYLLPTKESLKIDSRKNELSKFSPPPRKIIKTFEPVTAEIGVQTEMMEVDLPPFKPISFELPDMNNSWNLLMKHLKQEQENFKILIKNMNDLNLKLIEFRKSMIIKHINDENDDNSQNFSQKTI</sequence>